<comment type="function">
    <text evidence="5">May be involved in the turnover of nuclear polyadenylated (pA+) RNA.</text>
</comment>
<dbReference type="CDD" id="cd12257">
    <property type="entry name" value="RRM1_RBM26_like"/>
    <property type="match status" value="1"/>
</dbReference>
<feature type="compositionally biased region" description="Pro residues" evidence="8">
    <location>
        <begin position="85"/>
        <end position="97"/>
    </location>
</feature>
<dbReference type="EMBL" id="JAPEIS010000001">
    <property type="protein sequence ID" value="KAJ8070776.1"/>
    <property type="molecule type" value="Genomic_DNA"/>
</dbReference>
<dbReference type="PROSITE" id="PS50102">
    <property type="entry name" value="RRM"/>
    <property type="match status" value="1"/>
</dbReference>
<dbReference type="AlphaFoldDB" id="A0A9X0AXI6"/>
<dbReference type="InterPro" id="IPR035979">
    <property type="entry name" value="RBD_domain_sf"/>
</dbReference>
<evidence type="ECO:0000313" key="12">
    <source>
        <dbReference type="Proteomes" id="UP001152300"/>
    </source>
</evidence>
<feature type="compositionally biased region" description="Acidic residues" evidence="8">
    <location>
        <begin position="756"/>
        <end position="771"/>
    </location>
</feature>
<dbReference type="InterPro" id="IPR036855">
    <property type="entry name" value="Znf_CCCH_sf"/>
</dbReference>
<evidence type="ECO:0000313" key="11">
    <source>
        <dbReference type="EMBL" id="KAJ8070776.1"/>
    </source>
</evidence>
<keyword evidence="3 7" id="KW-0862">Zinc</keyword>
<feature type="compositionally biased region" description="Polar residues" evidence="8">
    <location>
        <begin position="709"/>
        <end position="720"/>
    </location>
</feature>
<sequence>MLFPEEDAGELKKWIIKRLENTSDADADVLADYVLALLRHDGDVNTVRQLCLAEIPDFLKEDTSIFVRDVFDALQYKTYLSGGPPRRPPQPFAPPTGPSGAPFNNLNIGAPMGHQNGSRKRTYDGRGDGDSQMYMGGGDQNARAYKQPRRGGGAGRGNFDNFNNGRGGFQGRPQHMPMPNAPFMPNMQGMPGSPTGLPPLDPNNPMAALLAMQQAMGAMGLPLPQGMPGFPPNGSPQNRGQAGPMSQRKQRCRDYDQKGFCARGNTCMFEHGQDSIYVPGGAGKPTDEYDPSNASLMTGKQNQNDNGQGPASFSGFDNNRGGMGRGRGQSMGRGGSQMHAGRGGRRAEFSSDRPNFNTNNTTIVIEQIPEEKFSEEAVREFFSEFGNIKDVDMRPYKRLALVKYDDWNAANAAYSSPKVIFDNRFVKVYWYTNPEALPKPPANASSNGTTNNGTPGPAPARETDEPQIDIEEFTKKQQEVQKAHEEKMKKKQEMEATRKELERRQEELLKNQAEEKRKLMEKLAAKTGKSASPGIKTEEGSPAPGASSQTEALKKQLAALEAEAQSLGLPNLDNPLSDDTWGGRGRGRGGYRGRGTFAPRGFRGGYRGRGGAPFAGGAPARYTLDNRTKKIAVSGADFTNPQTDESLREHLLGIGEYTELNNTPNGCHITFKDRHTAEKFMFGLQNGEIPSVGKVDLSWIQTPLPPVTLPNTQNPSGGSRTESDVKMEGGMEGDAMAQDSHLMNMSGTGGERDMQENIDYDVAGDDDWGVQ</sequence>
<dbReference type="Gene3D" id="1.20.1390.10">
    <property type="entry name" value="PWI domain"/>
    <property type="match status" value="1"/>
</dbReference>
<evidence type="ECO:0000256" key="5">
    <source>
        <dbReference type="ARBA" id="ARBA00043866"/>
    </source>
</evidence>
<dbReference type="GO" id="GO:0008270">
    <property type="term" value="F:zinc ion binding"/>
    <property type="evidence" value="ECO:0007669"/>
    <property type="project" value="UniProtKB-KW"/>
</dbReference>
<evidence type="ECO:0000256" key="4">
    <source>
        <dbReference type="ARBA" id="ARBA00022884"/>
    </source>
</evidence>
<feature type="domain" description="C3H1-type" evidence="10">
    <location>
        <begin position="246"/>
        <end position="274"/>
    </location>
</feature>
<dbReference type="Gene3D" id="3.30.70.330">
    <property type="match status" value="1"/>
</dbReference>
<protein>
    <recommendedName>
        <fullName evidence="13">CCCH zinc finger and RRM domain-containing protein</fullName>
    </recommendedName>
</protein>
<dbReference type="PANTHER" id="PTHR14398">
    <property type="entry name" value="RNA RECOGNITION RRM/RNP DOMAIN"/>
    <property type="match status" value="1"/>
</dbReference>
<dbReference type="Pfam" id="PF00076">
    <property type="entry name" value="RRM_1"/>
    <property type="match status" value="1"/>
</dbReference>
<evidence type="ECO:0000259" key="10">
    <source>
        <dbReference type="PROSITE" id="PS50103"/>
    </source>
</evidence>
<organism evidence="11 12">
    <name type="scientific">Sclerotinia nivalis</name>
    <dbReference type="NCBI Taxonomy" id="352851"/>
    <lineage>
        <taxon>Eukaryota</taxon>
        <taxon>Fungi</taxon>
        <taxon>Dikarya</taxon>
        <taxon>Ascomycota</taxon>
        <taxon>Pezizomycotina</taxon>
        <taxon>Leotiomycetes</taxon>
        <taxon>Helotiales</taxon>
        <taxon>Sclerotiniaceae</taxon>
        <taxon>Sclerotinia</taxon>
    </lineage>
</organism>
<dbReference type="Pfam" id="PF01480">
    <property type="entry name" value="PWI"/>
    <property type="match status" value="1"/>
</dbReference>
<feature type="compositionally biased region" description="Low complexity" evidence="8">
    <location>
        <begin position="442"/>
        <end position="455"/>
    </location>
</feature>
<dbReference type="SUPFAM" id="SSF54928">
    <property type="entry name" value="RNA-binding domain, RBD"/>
    <property type="match status" value="1"/>
</dbReference>
<gene>
    <name evidence="11" type="ORF">OCU04_001140</name>
</gene>
<feature type="region of interest" description="Disordered" evidence="8">
    <location>
        <begin position="224"/>
        <end position="251"/>
    </location>
</feature>
<feature type="region of interest" description="Disordered" evidence="8">
    <location>
        <begin position="523"/>
        <end position="553"/>
    </location>
</feature>
<feature type="region of interest" description="Disordered" evidence="8">
    <location>
        <begin position="706"/>
        <end position="725"/>
    </location>
</feature>
<evidence type="ECO:0000259" key="9">
    <source>
        <dbReference type="PROSITE" id="PS50102"/>
    </source>
</evidence>
<feature type="compositionally biased region" description="Gly residues" evidence="8">
    <location>
        <begin position="321"/>
        <end position="335"/>
    </location>
</feature>
<feature type="region of interest" description="Disordered" evidence="8">
    <location>
        <begin position="279"/>
        <end position="358"/>
    </location>
</feature>
<dbReference type="PROSITE" id="PS50103">
    <property type="entry name" value="ZF_C3H1"/>
    <property type="match status" value="1"/>
</dbReference>
<feature type="region of interest" description="Disordered" evidence="8">
    <location>
        <begin position="436"/>
        <end position="463"/>
    </location>
</feature>
<feature type="zinc finger region" description="C3H1-type" evidence="7">
    <location>
        <begin position="246"/>
        <end position="274"/>
    </location>
</feature>
<dbReference type="InterPro" id="IPR000504">
    <property type="entry name" value="RRM_dom"/>
</dbReference>
<feature type="region of interest" description="Disordered" evidence="8">
    <location>
        <begin position="741"/>
        <end position="771"/>
    </location>
</feature>
<dbReference type="FunFam" id="3.30.70.330:FF:000647">
    <property type="entry name" value="CCCH zinc finger and RRM domain protein"/>
    <property type="match status" value="1"/>
</dbReference>
<dbReference type="SMART" id="SM00356">
    <property type="entry name" value="ZnF_C3H1"/>
    <property type="match status" value="1"/>
</dbReference>
<name>A0A9X0AXI6_9HELO</name>
<comment type="caution">
    <text evidence="11">The sequence shown here is derived from an EMBL/GenBank/DDBJ whole genome shotgun (WGS) entry which is preliminary data.</text>
</comment>
<dbReference type="GO" id="GO:0003723">
    <property type="term" value="F:RNA binding"/>
    <property type="evidence" value="ECO:0007669"/>
    <property type="project" value="UniProtKB-UniRule"/>
</dbReference>
<feature type="domain" description="RRM" evidence="9">
    <location>
        <begin position="361"/>
        <end position="433"/>
    </location>
</feature>
<evidence type="ECO:0000256" key="7">
    <source>
        <dbReference type="PROSITE-ProRule" id="PRU00723"/>
    </source>
</evidence>
<keyword evidence="1 7" id="KW-0479">Metal-binding</keyword>
<dbReference type="SMART" id="SM00360">
    <property type="entry name" value="RRM"/>
    <property type="match status" value="1"/>
</dbReference>
<dbReference type="Proteomes" id="UP001152300">
    <property type="component" value="Unassembled WGS sequence"/>
</dbReference>
<dbReference type="GO" id="GO:0005634">
    <property type="term" value="C:nucleus"/>
    <property type="evidence" value="ECO:0007669"/>
    <property type="project" value="TreeGrafter"/>
</dbReference>
<feature type="compositionally biased region" description="Polar residues" evidence="8">
    <location>
        <begin position="292"/>
        <end position="317"/>
    </location>
</feature>
<dbReference type="FunFam" id="1.20.1390.10:FF:000007">
    <property type="entry name" value="CCCH zinc finger and RRM domain protein"/>
    <property type="match status" value="1"/>
</dbReference>
<dbReference type="InterPro" id="IPR012677">
    <property type="entry name" value="Nucleotide-bd_a/b_plait_sf"/>
</dbReference>
<feature type="region of interest" description="Disordered" evidence="8">
    <location>
        <begin position="476"/>
        <end position="502"/>
    </location>
</feature>
<evidence type="ECO:0000256" key="8">
    <source>
        <dbReference type="SAM" id="MobiDB-lite"/>
    </source>
</evidence>
<dbReference type="SUPFAM" id="SSF90229">
    <property type="entry name" value="CCCH zinc finger"/>
    <property type="match status" value="1"/>
</dbReference>
<keyword evidence="4 6" id="KW-0694">RNA-binding</keyword>
<evidence type="ECO:0000256" key="6">
    <source>
        <dbReference type="PROSITE-ProRule" id="PRU00176"/>
    </source>
</evidence>
<dbReference type="InterPro" id="IPR045137">
    <property type="entry name" value="RBM26/27"/>
</dbReference>
<proteinExistence type="predicted"/>
<keyword evidence="12" id="KW-1185">Reference proteome</keyword>
<accession>A0A9X0AXI6</accession>
<dbReference type="PANTHER" id="PTHR14398:SF0">
    <property type="entry name" value="ZINC FINGER PROTEIN SWM"/>
    <property type="match status" value="1"/>
</dbReference>
<reference evidence="11" key="1">
    <citation type="submission" date="2022-11" db="EMBL/GenBank/DDBJ databases">
        <title>Genome Resource of Sclerotinia nivalis Strain SnTB1, a Plant Pathogen Isolated from American Ginseng.</title>
        <authorList>
            <person name="Fan S."/>
        </authorList>
    </citation>
    <scope>NUCLEOTIDE SEQUENCE</scope>
    <source>
        <strain evidence="11">SnTB1</strain>
    </source>
</reference>
<keyword evidence="2 7" id="KW-0863">Zinc-finger</keyword>
<evidence type="ECO:0000256" key="3">
    <source>
        <dbReference type="ARBA" id="ARBA00022833"/>
    </source>
</evidence>
<dbReference type="InterPro" id="IPR002483">
    <property type="entry name" value="PWI_dom"/>
</dbReference>
<dbReference type="InterPro" id="IPR000571">
    <property type="entry name" value="Znf_CCCH"/>
</dbReference>
<evidence type="ECO:0000256" key="1">
    <source>
        <dbReference type="ARBA" id="ARBA00022723"/>
    </source>
</evidence>
<dbReference type="OrthoDB" id="443401at2759"/>
<feature type="region of interest" description="Disordered" evidence="8">
    <location>
        <begin position="80"/>
        <end position="178"/>
    </location>
</feature>
<feature type="region of interest" description="Disordered" evidence="8">
    <location>
        <begin position="566"/>
        <end position="604"/>
    </location>
</feature>
<evidence type="ECO:0000256" key="2">
    <source>
        <dbReference type="ARBA" id="ARBA00022771"/>
    </source>
</evidence>
<evidence type="ECO:0008006" key="13">
    <source>
        <dbReference type="Google" id="ProtNLM"/>
    </source>
</evidence>